<proteinExistence type="predicted"/>
<dbReference type="Pfam" id="PF09493">
    <property type="entry name" value="DUF2389"/>
    <property type="match status" value="1"/>
</dbReference>
<gene>
    <name evidence="1" type="ORF">C7H19_16280</name>
</gene>
<dbReference type="InterPro" id="IPR012663">
    <property type="entry name" value="CHP02450_Tryp"/>
</dbReference>
<organism evidence="1 2">
    <name type="scientific">Aphanothece hegewaldii CCALA 016</name>
    <dbReference type="NCBI Taxonomy" id="2107694"/>
    <lineage>
        <taxon>Bacteria</taxon>
        <taxon>Bacillati</taxon>
        <taxon>Cyanobacteriota</taxon>
        <taxon>Cyanophyceae</taxon>
        <taxon>Oscillatoriophycideae</taxon>
        <taxon>Chroococcales</taxon>
        <taxon>Aphanothecaceae</taxon>
        <taxon>Aphanothece</taxon>
    </lineage>
</organism>
<keyword evidence="2" id="KW-1185">Reference proteome</keyword>
<reference evidence="1 2" key="2">
    <citation type="submission" date="2018-03" db="EMBL/GenBank/DDBJ databases">
        <authorList>
            <person name="Keele B.F."/>
        </authorList>
    </citation>
    <scope>NUCLEOTIDE SEQUENCE [LARGE SCALE GENOMIC DNA]</scope>
    <source>
        <strain evidence="1 2">CCALA 016</strain>
    </source>
</reference>
<protein>
    <submittedName>
        <fullName evidence="1">TIGR02450 family Trp-rich protein</fullName>
    </submittedName>
</protein>
<reference evidence="1 2" key="1">
    <citation type="submission" date="2018-03" db="EMBL/GenBank/DDBJ databases">
        <title>The ancient ancestry and fast evolution of plastids.</title>
        <authorList>
            <person name="Moore K.R."/>
            <person name="Magnabosco C."/>
            <person name="Momper L."/>
            <person name="Gold D.A."/>
            <person name="Bosak T."/>
            <person name="Fournier G.P."/>
        </authorList>
    </citation>
    <scope>NUCLEOTIDE SEQUENCE [LARGE SCALE GENOMIC DNA]</scope>
    <source>
        <strain evidence="1 2">CCALA 016</strain>
    </source>
</reference>
<evidence type="ECO:0000313" key="2">
    <source>
        <dbReference type="Proteomes" id="UP000239001"/>
    </source>
</evidence>
<dbReference type="OrthoDB" id="514092at2"/>
<dbReference type="NCBIfam" id="TIGR02450">
    <property type="entry name" value="TIGR02450 family Trp-rich protein"/>
    <property type="match status" value="1"/>
</dbReference>
<dbReference type="Proteomes" id="UP000239001">
    <property type="component" value="Unassembled WGS sequence"/>
</dbReference>
<evidence type="ECO:0000313" key="1">
    <source>
        <dbReference type="EMBL" id="PSF35565.1"/>
    </source>
</evidence>
<dbReference type="EMBL" id="PXOH01000019">
    <property type="protein sequence ID" value="PSF35565.1"/>
    <property type="molecule type" value="Genomic_DNA"/>
</dbReference>
<sequence>MTNKQKFPFLLGSKWTAKQKTWGWRHFQVVNRKTQGKWVFAEMMSSCDSQVRFWINAKQLKDKNLWDAGWKTLTQINHPEIEDDVILYD</sequence>
<dbReference type="RefSeq" id="WP_106457978.1">
    <property type="nucleotide sequence ID" value="NZ_PXOH01000019.1"/>
</dbReference>
<dbReference type="AlphaFoldDB" id="A0A2T1LV53"/>
<name>A0A2T1LV53_9CHRO</name>
<comment type="caution">
    <text evidence="1">The sequence shown here is derived from an EMBL/GenBank/DDBJ whole genome shotgun (WGS) entry which is preliminary data.</text>
</comment>
<accession>A0A2T1LV53</accession>